<dbReference type="RefSeq" id="WP_344131629.1">
    <property type="nucleotide sequence ID" value="NZ_BAAARA010000008.1"/>
</dbReference>
<keyword evidence="2" id="KW-1185">Reference proteome</keyword>
<evidence type="ECO:0000313" key="2">
    <source>
        <dbReference type="Proteomes" id="UP001501218"/>
    </source>
</evidence>
<dbReference type="Gene3D" id="1.10.1070.20">
    <property type="match status" value="1"/>
</dbReference>
<comment type="caution">
    <text evidence="1">The sequence shown here is derived from an EMBL/GenBank/DDBJ whole genome shotgun (WGS) entry which is preliminary data.</text>
</comment>
<organism evidence="1 2">
    <name type="scientific">Saccharopolyspora halophila</name>
    <dbReference type="NCBI Taxonomy" id="405551"/>
    <lineage>
        <taxon>Bacteria</taxon>
        <taxon>Bacillati</taxon>
        <taxon>Actinomycetota</taxon>
        <taxon>Actinomycetes</taxon>
        <taxon>Pseudonocardiales</taxon>
        <taxon>Pseudonocardiaceae</taxon>
        <taxon>Saccharopolyspora</taxon>
    </lineage>
</organism>
<gene>
    <name evidence="1" type="ORF">GCM10009854_28850</name>
</gene>
<name>A0ABN3GE63_9PSEU</name>
<dbReference type="EMBL" id="BAAARA010000008">
    <property type="protein sequence ID" value="GAA2349477.1"/>
    <property type="molecule type" value="Genomic_DNA"/>
</dbReference>
<reference evidence="1 2" key="1">
    <citation type="journal article" date="2019" name="Int. J. Syst. Evol. Microbiol.">
        <title>The Global Catalogue of Microorganisms (GCM) 10K type strain sequencing project: providing services to taxonomists for standard genome sequencing and annotation.</title>
        <authorList>
            <consortium name="The Broad Institute Genomics Platform"/>
            <consortium name="The Broad Institute Genome Sequencing Center for Infectious Disease"/>
            <person name="Wu L."/>
            <person name="Ma J."/>
        </authorList>
    </citation>
    <scope>NUCLEOTIDE SEQUENCE [LARGE SCALE GENOMIC DNA]</scope>
    <source>
        <strain evidence="1 2">JCM 16221</strain>
    </source>
</reference>
<protein>
    <recommendedName>
        <fullName evidence="3">HipA-like C-terminal domain-containing protein</fullName>
    </recommendedName>
</protein>
<accession>A0ABN3GE63</accession>
<evidence type="ECO:0000313" key="1">
    <source>
        <dbReference type="EMBL" id="GAA2349477.1"/>
    </source>
</evidence>
<evidence type="ECO:0008006" key="3">
    <source>
        <dbReference type="Google" id="ProtNLM"/>
    </source>
</evidence>
<proteinExistence type="predicted"/>
<sequence>MFPAWHPVEVKEWDSDETEEQLGTKEKYWVRDPAGTSWLFKYARLRDGVVRGEDWAEWVAHQLGELIGVPTVEVRPALHGDKRGIVSRSLVPSGCRLEHGNELLRRVDPDYDPELSRPNPRYTPEAVRRCLNDVLPPERHDDLSRFTAFDVWCGYLLLDAWIGGRDRHHENWAAVTGGTERWLYLSYDHGNCLGFQEKDSKRRSCVEHPDQLMTWVRKGRSHHFAGQPTLVEIARGALALAEPEARCYWLERLAAVKRIELEALVQRVPASIMSDPARSFCVELLTVNRRRVLDGD</sequence>
<dbReference type="Proteomes" id="UP001501218">
    <property type="component" value="Unassembled WGS sequence"/>
</dbReference>